<dbReference type="SUPFAM" id="SSF50249">
    <property type="entry name" value="Nucleic acid-binding proteins"/>
    <property type="match status" value="2"/>
</dbReference>
<name>A0A1F4UW76_UNCKA</name>
<evidence type="ECO:0000256" key="9">
    <source>
        <dbReference type="RuleBase" id="RU004389"/>
    </source>
</evidence>
<dbReference type="PROSITE" id="PS01275">
    <property type="entry name" value="EFP"/>
    <property type="match status" value="1"/>
</dbReference>
<evidence type="ECO:0000313" key="12">
    <source>
        <dbReference type="EMBL" id="OGC49195.1"/>
    </source>
</evidence>
<keyword evidence="4 7" id="KW-0963">Cytoplasm</keyword>
<evidence type="ECO:0000313" key="13">
    <source>
        <dbReference type="Proteomes" id="UP000177458"/>
    </source>
</evidence>
<keyword evidence="6 7" id="KW-0648">Protein biosynthesis</keyword>
<dbReference type="InterPro" id="IPR008991">
    <property type="entry name" value="Translation_prot_SH3-like_sf"/>
</dbReference>
<dbReference type="InterPro" id="IPR020599">
    <property type="entry name" value="Transl_elong_fac_P/YeiP"/>
</dbReference>
<feature type="domain" description="Translation elongation factor P/YeiP central" evidence="11">
    <location>
        <begin position="66"/>
        <end position="119"/>
    </location>
</feature>
<dbReference type="FunFam" id="2.40.50.140:FF:000004">
    <property type="entry name" value="Elongation factor P"/>
    <property type="match status" value="1"/>
</dbReference>
<dbReference type="GO" id="GO:0003746">
    <property type="term" value="F:translation elongation factor activity"/>
    <property type="evidence" value="ECO:0007669"/>
    <property type="project" value="UniProtKB-UniRule"/>
</dbReference>
<accession>A0A1F4UW76</accession>
<comment type="similarity">
    <text evidence="3 7 9">Belongs to the elongation factor P family.</text>
</comment>
<gene>
    <name evidence="7" type="primary">efp</name>
    <name evidence="12" type="ORF">A3A69_02530</name>
</gene>
<organism evidence="12 13">
    <name type="scientific">candidate division WWE3 bacterium RIFCSPLOWO2_01_FULL_37_15</name>
    <dbReference type="NCBI Taxonomy" id="1802622"/>
    <lineage>
        <taxon>Bacteria</taxon>
        <taxon>Katanobacteria</taxon>
    </lineage>
</organism>
<dbReference type="InterPro" id="IPR011768">
    <property type="entry name" value="Transl_elongation_fac_P"/>
</dbReference>
<sequence length="183" mass="20567">MLVTELKNGTIFKDNGFPFTVVKYEHVKSARGGATVRIKARNIITSQVLEKSWGSNERVEDADVMRKNAQYLYRDTGYVFMDPETFEQFSINAELLGDSVKFLKEGEKVFVQYFEGKPISVDLPITLTFEITYTEPGFKGNTVSNVLKEATLDNGTVVKVPTFIKIGDKVKIDSRSGEYVSKA</sequence>
<dbReference type="SUPFAM" id="SSF50104">
    <property type="entry name" value="Translation proteins SH3-like domain"/>
    <property type="match status" value="1"/>
</dbReference>
<dbReference type="CDD" id="cd04470">
    <property type="entry name" value="S1_EF-P_repeat_1"/>
    <property type="match status" value="1"/>
</dbReference>
<dbReference type="Proteomes" id="UP000177458">
    <property type="component" value="Unassembled WGS sequence"/>
</dbReference>
<dbReference type="GO" id="GO:0043043">
    <property type="term" value="P:peptide biosynthetic process"/>
    <property type="evidence" value="ECO:0007669"/>
    <property type="project" value="InterPro"/>
</dbReference>
<dbReference type="UniPathway" id="UPA00345"/>
<dbReference type="SMART" id="SM01185">
    <property type="entry name" value="EFP"/>
    <property type="match status" value="1"/>
</dbReference>
<dbReference type="InterPro" id="IPR013852">
    <property type="entry name" value="Transl_elong_P/YeiP_CS"/>
</dbReference>
<dbReference type="CDD" id="cd05794">
    <property type="entry name" value="S1_EF-P_repeat_2"/>
    <property type="match status" value="1"/>
</dbReference>
<dbReference type="Gene3D" id="2.40.50.140">
    <property type="entry name" value="Nucleic acid-binding proteins"/>
    <property type="match status" value="2"/>
</dbReference>
<evidence type="ECO:0000259" key="11">
    <source>
        <dbReference type="SMART" id="SM01185"/>
    </source>
</evidence>
<dbReference type="InterPro" id="IPR001059">
    <property type="entry name" value="Transl_elong_P/YeiP_cen"/>
</dbReference>
<comment type="caution">
    <text evidence="12">The sequence shown here is derived from an EMBL/GenBank/DDBJ whole genome shotgun (WGS) entry which is preliminary data.</text>
</comment>
<dbReference type="Pfam" id="PF08207">
    <property type="entry name" value="EFP_N"/>
    <property type="match status" value="1"/>
</dbReference>
<feature type="domain" description="Elongation factor P C-terminal" evidence="10">
    <location>
        <begin position="127"/>
        <end position="182"/>
    </location>
</feature>
<dbReference type="InterPro" id="IPR014722">
    <property type="entry name" value="Rib_uL2_dom2"/>
</dbReference>
<dbReference type="InterPro" id="IPR012340">
    <property type="entry name" value="NA-bd_OB-fold"/>
</dbReference>
<dbReference type="AlphaFoldDB" id="A0A1F4UW76"/>
<evidence type="ECO:0000259" key="10">
    <source>
        <dbReference type="SMART" id="SM00841"/>
    </source>
</evidence>
<evidence type="ECO:0000256" key="4">
    <source>
        <dbReference type="ARBA" id="ARBA00022490"/>
    </source>
</evidence>
<dbReference type="Pfam" id="PF01132">
    <property type="entry name" value="EFP"/>
    <property type="match status" value="1"/>
</dbReference>
<dbReference type="NCBIfam" id="TIGR00038">
    <property type="entry name" value="efp"/>
    <property type="match status" value="1"/>
</dbReference>
<dbReference type="PANTHER" id="PTHR30053">
    <property type="entry name" value="ELONGATION FACTOR P"/>
    <property type="match status" value="1"/>
</dbReference>
<dbReference type="HAMAP" id="MF_00141">
    <property type="entry name" value="EF_P"/>
    <property type="match status" value="1"/>
</dbReference>
<proteinExistence type="inferred from homology"/>
<evidence type="ECO:0000256" key="3">
    <source>
        <dbReference type="ARBA" id="ARBA00009479"/>
    </source>
</evidence>
<dbReference type="InterPro" id="IPR015365">
    <property type="entry name" value="Elong-fact-P_C"/>
</dbReference>
<dbReference type="InterPro" id="IPR013185">
    <property type="entry name" value="Transl_elong_KOW-like"/>
</dbReference>
<evidence type="ECO:0000256" key="1">
    <source>
        <dbReference type="ARBA" id="ARBA00004496"/>
    </source>
</evidence>
<comment type="function">
    <text evidence="7">Involved in peptide bond synthesis. Stimulates efficient translation and peptide-bond synthesis on native or reconstituted 70S ribosomes in vitro. Probably functions indirectly by altering the affinity of the ribosome for aminoacyl-tRNA, thus increasing their reactivity as acceptors for peptidyl transferase.</text>
</comment>
<evidence type="ECO:0000256" key="2">
    <source>
        <dbReference type="ARBA" id="ARBA00004815"/>
    </source>
</evidence>
<evidence type="ECO:0000256" key="5">
    <source>
        <dbReference type="ARBA" id="ARBA00022768"/>
    </source>
</evidence>
<evidence type="ECO:0000256" key="8">
    <source>
        <dbReference type="NCBIfam" id="TIGR00038"/>
    </source>
</evidence>
<dbReference type="PANTHER" id="PTHR30053:SF14">
    <property type="entry name" value="TRANSLATION ELONGATION FACTOR KOW-LIKE DOMAIN-CONTAINING PROTEIN"/>
    <property type="match status" value="1"/>
</dbReference>
<dbReference type="FunFam" id="2.40.50.140:FF:000009">
    <property type="entry name" value="Elongation factor P"/>
    <property type="match status" value="1"/>
</dbReference>
<keyword evidence="5 7" id="KW-0251">Elongation factor</keyword>
<evidence type="ECO:0000256" key="6">
    <source>
        <dbReference type="ARBA" id="ARBA00022917"/>
    </source>
</evidence>
<dbReference type="GO" id="GO:0005829">
    <property type="term" value="C:cytosol"/>
    <property type="evidence" value="ECO:0007669"/>
    <property type="project" value="UniProtKB-ARBA"/>
</dbReference>
<dbReference type="Pfam" id="PF09285">
    <property type="entry name" value="Elong-fact-P_C"/>
    <property type="match status" value="1"/>
</dbReference>
<evidence type="ECO:0000256" key="7">
    <source>
        <dbReference type="HAMAP-Rule" id="MF_00141"/>
    </source>
</evidence>
<dbReference type="NCBIfam" id="NF001810">
    <property type="entry name" value="PRK00529.1"/>
    <property type="match status" value="1"/>
</dbReference>
<reference evidence="12 13" key="1">
    <citation type="journal article" date="2016" name="Nat. Commun.">
        <title>Thousands of microbial genomes shed light on interconnected biogeochemical processes in an aquifer system.</title>
        <authorList>
            <person name="Anantharaman K."/>
            <person name="Brown C.T."/>
            <person name="Hug L.A."/>
            <person name="Sharon I."/>
            <person name="Castelle C.J."/>
            <person name="Probst A.J."/>
            <person name="Thomas B.C."/>
            <person name="Singh A."/>
            <person name="Wilkins M.J."/>
            <person name="Karaoz U."/>
            <person name="Brodie E.L."/>
            <person name="Williams K.H."/>
            <person name="Hubbard S.S."/>
            <person name="Banfield J.F."/>
        </authorList>
    </citation>
    <scope>NUCLEOTIDE SEQUENCE [LARGE SCALE GENOMIC DNA]</scope>
</reference>
<dbReference type="PIRSF" id="PIRSF005901">
    <property type="entry name" value="EF-P"/>
    <property type="match status" value="1"/>
</dbReference>
<protein>
    <recommendedName>
        <fullName evidence="7 8">Elongation factor P</fullName>
        <shortName evidence="7">EF-P</shortName>
    </recommendedName>
</protein>
<dbReference type="SMART" id="SM00841">
    <property type="entry name" value="Elong-fact-P_C"/>
    <property type="match status" value="1"/>
</dbReference>
<comment type="subcellular location">
    <subcellularLocation>
        <location evidence="1 7">Cytoplasm</location>
    </subcellularLocation>
</comment>
<dbReference type="EMBL" id="MEVF01000027">
    <property type="protein sequence ID" value="OGC49195.1"/>
    <property type="molecule type" value="Genomic_DNA"/>
</dbReference>
<comment type="pathway">
    <text evidence="2 7">Protein biosynthesis; polypeptide chain elongation.</text>
</comment>
<dbReference type="Gene3D" id="2.30.30.30">
    <property type="match status" value="1"/>
</dbReference>